<proteinExistence type="predicted"/>
<sequence length="70" mass="7395">MEEVSAVTAPTLVFPGIDERHPTALAARLVEVMPRARLVPTAFSAGLRTADDLAAAVAPAISEFLADLHR</sequence>
<dbReference type="RefSeq" id="WP_011873003.1">
    <property type="nucleotide sequence ID" value="NZ_BAAAGS010000033.1"/>
</dbReference>
<evidence type="ECO:0008006" key="3">
    <source>
        <dbReference type="Google" id="ProtNLM"/>
    </source>
</evidence>
<keyword evidence="2" id="KW-1185">Reference proteome</keyword>
<name>A0ABP3NG72_SACER</name>
<protein>
    <recommendedName>
        <fullName evidence="3">Alpha/beta hydrolase</fullName>
    </recommendedName>
</protein>
<dbReference type="Proteomes" id="UP001500729">
    <property type="component" value="Unassembled WGS sequence"/>
</dbReference>
<dbReference type="EMBL" id="BAAAGS010000033">
    <property type="protein sequence ID" value="GAA0541466.1"/>
    <property type="molecule type" value="Genomic_DNA"/>
</dbReference>
<evidence type="ECO:0000313" key="2">
    <source>
        <dbReference type="Proteomes" id="UP001500729"/>
    </source>
</evidence>
<organism evidence="1 2">
    <name type="scientific">Saccharopolyspora erythraea</name>
    <name type="common">Streptomyces erythraeus</name>
    <dbReference type="NCBI Taxonomy" id="1836"/>
    <lineage>
        <taxon>Bacteria</taxon>
        <taxon>Bacillati</taxon>
        <taxon>Actinomycetota</taxon>
        <taxon>Actinomycetes</taxon>
        <taxon>Pseudonocardiales</taxon>
        <taxon>Pseudonocardiaceae</taxon>
        <taxon>Saccharopolyspora</taxon>
    </lineage>
</organism>
<gene>
    <name evidence="1" type="ORF">GCM10009533_45590</name>
</gene>
<evidence type="ECO:0000313" key="1">
    <source>
        <dbReference type="EMBL" id="GAA0541466.1"/>
    </source>
</evidence>
<accession>A0ABP3NG72</accession>
<reference evidence="2" key="1">
    <citation type="journal article" date="2019" name="Int. J. Syst. Evol. Microbiol.">
        <title>The Global Catalogue of Microorganisms (GCM) 10K type strain sequencing project: providing services to taxonomists for standard genome sequencing and annotation.</title>
        <authorList>
            <consortium name="The Broad Institute Genomics Platform"/>
            <consortium name="The Broad Institute Genome Sequencing Center for Infectious Disease"/>
            <person name="Wu L."/>
            <person name="Ma J."/>
        </authorList>
    </citation>
    <scope>NUCLEOTIDE SEQUENCE [LARGE SCALE GENOMIC DNA]</scope>
    <source>
        <strain evidence="2">JCM 10303</strain>
    </source>
</reference>
<comment type="caution">
    <text evidence="1">The sequence shown here is derived from an EMBL/GenBank/DDBJ whole genome shotgun (WGS) entry which is preliminary data.</text>
</comment>